<proteinExistence type="inferred from homology"/>
<dbReference type="HOGENOM" id="CLU_026443_2_0_1"/>
<gene>
    <name evidence="3" type="ORF">BOTBODRAFT_163318</name>
</gene>
<dbReference type="OrthoDB" id="10267539at2759"/>
<comment type="similarity">
    <text evidence="1">Belongs to the PrpF family.</text>
</comment>
<accession>A0A067MHG7</accession>
<dbReference type="PANTHER" id="PTHR43709">
    <property type="entry name" value="ACONITATE ISOMERASE-RELATED"/>
    <property type="match status" value="1"/>
</dbReference>
<keyword evidence="2" id="KW-0413">Isomerase</keyword>
<dbReference type="SUPFAM" id="SSF54506">
    <property type="entry name" value="Diaminopimelate epimerase-like"/>
    <property type="match status" value="2"/>
</dbReference>
<organism evidence="3 4">
    <name type="scientific">Botryobasidium botryosum (strain FD-172 SS1)</name>
    <dbReference type="NCBI Taxonomy" id="930990"/>
    <lineage>
        <taxon>Eukaryota</taxon>
        <taxon>Fungi</taxon>
        <taxon>Dikarya</taxon>
        <taxon>Basidiomycota</taxon>
        <taxon>Agaricomycotina</taxon>
        <taxon>Agaricomycetes</taxon>
        <taxon>Cantharellales</taxon>
        <taxon>Botryobasidiaceae</taxon>
        <taxon>Botryobasidium</taxon>
    </lineage>
</organism>
<name>A0A067MHG7_BOTB1</name>
<dbReference type="STRING" id="930990.A0A067MHG7"/>
<dbReference type="InterPro" id="IPR007400">
    <property type="entry name" value="PrpF-like"/>
</dbReference>
<evidence type="ECO:0000256" key="2">
    <source>
        <dbReference type="ARBA" id="ARBA00023235"/>
    </source>
</evidence>
<dbReference type="InParanoid" id="A0A067MHG7"/>
<dbReference type="Pfam" id="PF04303">
    <property type="entry name" value="PrpF"/>
    <property type="match status" value="2"/>
</dbReference>
<keyword evidence="4" id="KW-1185">Reference proteome</keyword>
<dbReference type="PANTHER" id="PTHR43709:SF2">
    <property type="entry name" value="DUF453 DOMAIN PROTEIN (AFU_ORTHOLOGUE AFUA_6G00360)"/>
    <property type="match status" value="1"/>
</dbReference>
<dbReference type="GO" id="GO:0016853">
    <property type="term" value="F:isomerase activity"/>
    <property type="evidence" value="ECO:0007669"/>
    <property type="project" value="UniProtKB-KW"/>
</dbReference>
<protein>
    <recommendedName>
        <fullName evidence="5">PrpF protein</fullName>
    </recommendedName>
</protein>
<dbReference type="Gene3D" id="3.10.310.10">
    <property type="entry name" value="Diaminopimelate Epimerase, Chain A, domain 1"/>
    <property type="match status" value="2"/>
</dbReference>
<evidence type="ECO:0000313" key="3">
    <source>
        <dbReference type="EMBL" id="KDQ11006.1"/>
    </source>
</evidence>
<dbReference type="AlphaFoldDB" id="A0A067MHG7"/>
<evidence type="ECO:0008006" key="5">
    <source>
        <dbReference type="Google" id="ProtNLM"/>
    </source>
</evidence>
<evidence type="ECO:0000256" key="1">
    <source>
        <dbReference type="ARBA" id="ARBA00007673"/>
    </source>
</evidence>
<sequence>MQRALAASFYRGGTSKGLFFNAQELAAFRGPVRDHIILAAMGSPDPDGRQIDGMGGGISSLSKIAVVSRPGDIMPRSPEYEFPGVQWADDIEKAQRKEDGWDVVYRFAQVGVRDSVVDWGSTCGNLVAAAAQYAVDERLVHEQALAALKSSAPSPWGTVPLPLRILAANNGKVVRAIVQLQLQERDYYVSNSGDAAIAGVPGMSAPIKIDNPLDGDPLSTGRERDKIQVDGKEIECTVIDAGLPVIFIPYTALFSSPSSLVVPPADLDASAQTMALIESIRRAASNVTPKLAAVFSSAAPKVCIVAPRMGYQTTGGHAVDADDIDLVIRAVSVGNIHRTVPATTLSALAVGAAYPNSVIAEAISASPRRSRDSPGHADGNMVSVVVGQPAGTSAASAKLTTVSGEQRPTSINYLRTARRLFQGQVLVPHDVAQV</sequence>
<dbReference type="EMBL" id="KL198062">
    <property type="protein sequence ID" value="KDQ11006.1"/>
    <property type="molecule type" value="Genomic_DNA"/>
</dbReference>
<reference evidence="4" key="1">
    <citation type="journal article" date="2014" name="Proc. Natl. Acad. Sci. U.S.A.">
        <title>Extensive sampling of basidiomycete genomes demonstrates inadequacy of the white-rot/brown-rot paradigm for wood decay fungi.</title>
        <authorList>
            <person name="Riley R."/>
            <person name="Salamov A.A."/>
            <person name="Brown D.W."/>
            <person name="Nagy L.G."/>
            <person name="Floudas D."/>
            <person name="Held B.W."/>
            <person name="Levasseur A."/>
            <person name="Lombard V."/>
            <person name="Morin E."/>
            <person name="Otillar R."/>
            <person name="Lindquist E.A."/>
            <person name="Sun H."/>
            <person name="LaButti K.M."/>
            <person name="Schmutz J."/>
            <person name="Jabbour D."/>
            <person name="Luo H."/>
            <person name="Baker S.E."/>
            <person name="Pisabarro A.G."/>
            <person name="Walton J.D."/>
            <person name="Blanchette R.A."/>
            <person name="Henrissat B."/>
            <person name="Martin F."/>
            <person name="Cullen D."/>
            <person name="Hibbett D.S."/>
            <person name="Grigoriev I.V."/>
        </authorList>
    </citation>
    <scope>NUCLEOTIDE SEQUENCE [LARGE SCALE GENOMIC DNA]</scope>
    <source>
        <strain evidence="4">FD-172 SS1</strain>
    </source>
</reference>
<dbReference type="Proteomes" id="UP000027195">
    <property type="component" value="Unassembled WGS sequence"/>
</dbReference>
<evidence type="ECO:0000313" key="4">
    <source>
        <dbReference type="Proteomes" id="UP000027195"/>
    </source>
</evidence>